<evidence type="ECO:0000313" key="3">
    <source>
        <dbReference type="Proteomes" id="UP000494106"/>
    </source>
</evidence>
<evidence type="ECO:0000256" key="1">
    <source>
        <dbReference type="SAM" id="MobiDB-lite"/>
    </source>
</evidence>
<protein>
    <submittedName>
        <fullName evidence="2">Uncharacterized protein</fullName>
    </submittedName>
</protein>
<dbReference type="EMBL" id="CADEBC010000545">
    <property type="protein sequence ID" value="CAB3251253.1"/>
    <property type="molecule type" value="Genomic_DNA"/>
</dbReference>
<reference evidence="2 3" key="1">
    <citation type="submission" date="2020-04" db="EMBL/GenBank/DDBJ databases">
        <authorList>
            <person name="Wallbank WR R."/>
            <person name="Pardo Diaz C."/>
            <person name="Kozak K."/>
            <person name="Martin S."/>
            <person name="Jiggins C."/>
            <person name="Moest M."/>
            <person name="Warren A I."/>
            <person name="Byers J.R.P. K."/>
            <person name="Montejo-Kovacevich G."/>
            <person name="Yen C E."/>
        </authorList>
    </citation>
    <scope>NUCLEOTIDE SEQUENCE [LARGE SCALE GENOMIC DNA]</scope>
</reference>
<name>A0A8S1AVJ4_ARCPL</name>
<gene>
    <name evidence="2" type="ORF">APLA_LOCUS12933</name>
</gene>
<feature type="region of interest" description="Disordered" evidence="1">
    <location>
        <begin position="103"/>
        <end position="153"/>
    </location>
</feature>
<dbReference type="AlphaFoldDB" id="A0A8S1AVJ4"/>
<feature type="compositionally biased region" description="Polar residues" evidence="1">
    <location>
        <begin position="103"/>
        <end position="125"/>
    </location>
</feature>
<feature type="region of interest" description="Disordered" evidence="1">
    <location>
        <begin position="25"/>
        <end position="53"/>
    </location>
</feature>
<proteinExistence type="predicted"/>
<dbReference type="Proteomes" id="UP000494106">
    <property type="component" value="Unassembled WGS sequence"/>
</dbReference>
<keyword evidence="3" id="KW-1185">Reference proteome</keyword>
<accession>A0A8S1AVJ4</accession>
<comment type="caution">
    <text evidence="2">The sequence shown here is derived from an EMBL/GenBank/DDBJ whole genome shotgun (WGS) entry which is preliminary data.</text>
</comment>
<sequence>MVITPDSQSVLTDFDMVVPSEHNVVRTEPSSRLMSPPIPSTSSMPASPLQHSRPLVVTPRRSPCRRNTLNSPIIPSHARPTSILKRRDNRLSSTFASRRQLIPSSQPRTATITSPPTNEPRTTAAPTIARLSPTPALARPPPTTEPRRRRLRREPILSAGTARRILIAESQRQTQIDEEKLGLWRTMIAEMRDLKELLRQRYFNIIK</sequence>
<organism evidence="2 3">
    <name type="scientific">Arctia plantaginis</name>
    <name type="common">Wood tiger moth</name>
    <name type="synonym">Phalaena plantaginis</name>
    <dbReference type="NCBI Taxonomy" id="874455"/>
    <lineage>
        <taxon>Eukaryota</taxon>
        <taxon>Metazoa</taxon>
        <taxon>Ecdysozoa</taxon>
        <taxon>Arthropoda</taxon>
        <taxon>Hexapoda</taxon>
        <taxon>Insecta</taxon>
        <taxon>Pterygota</taxon>
        <taxon>Neoptera</taxon>
        <taxon>Endopterygota</taxon>
        <taxon>Lepidoptera</taxon>
        <taxon>Glossata</taxon>
        <taxon>Ditrysia</taxon>
        <taxon>Noctuoidea</taxon>
        <taxon>Erebidae</taxon>
        <taxon>Arctiinae</taxon>
        <taxon>Arctia</taxon>
    </lineage>
</organism>
<evidence type="ECO:0000313" key="2">
    <source>
        <dbReference type="EMBL" id="CAB3251253.1"/>
    </source>
</evidence>